<sequence>MTCIGFALGLAILHCDPGPTPATSAARFCQVMTSPVAYARTDDARTRRQLRSLNAAWRATCEGRS</sequence>
<proteinExistence type="predicted"/>
<keyword evidence="2" id="KW-1185">Reference proteome</keyword>
<evidence type="ECO:0000313" key="2">
    <source>
        <dbReference type="Proteomes" id="UP001244297"/>
    </source>
</evidence>
<name>A0ABT8APG4_9HYPH</name>
<protein>
    <submittedName>
        <fullName evidence="1">Uncharacterized protein</fullName>
    </submittedName>
</protein>
<accession>A0ABT8APG4</accession>
<comment type="caution">
    <text evidence="1">The sequence shown here is derived from an EMBL/GenBank/DDBJ whole genome shotgun (WGS) entry which is preliminary data.</text>
</comment>
<dbReference type="Proteomes" id="UP001244297">
    <property type="component" value="Unassembled WGS sequence"/>
</dbReference>
<reference evidence="2" key="1">
    <citation type="journal article" date="2019" name="Int. J. Syst. Evol. Microbiol.">
        <title>The Global Catalogue of Microorganisms (GCM) 10K type strain sequencing project: providing services to taxonomists for standard genome sequencing and annotation.</title>
        <authorList>
            <consortium name="The Broad Institute Genomics Platform"/>
            <consortium name="The Broad Institute Genome Sequencing Center for Infectious Disease"/>
            <person name="Wu L."/>
            <person name="Ma J."/>
        </authorList>
    </citation>
    <scope>NUCLEOTIDE SEQUENCE [LARGE SCALE GENOMIC DNA]</scope>
    <source>
        <strain evidence="2">CECT 7806</strain>
    </source>
</reference>
<dbReference type="EMBL" id="JAUFPT010000046">
    <property type="protein sequence ID" value="MDN3571792.1"/>
    <property type="molecule type" value="Genomic_DNA"/>
</dbReference>
<organism evidence="1 2">
    <name type="scientific">Methylobacterium longum</name>
    <dbReference type="NCBI Taxonomy" id="767694"/>
    <lineage>
        <taxon>Bacteria</taxon>
        <taxon>Pseudomonadati</taxon>
        <taxon>Pseudomonadota</taxon>
        <taxon>Alphaproteobacteria</taxon>
        <taxon>Hyphomicrobiales</taxon>
        <taxon>Methylobacteriaceae</taxon>
        <taxon>Methylobacterium</taxon>
    </lineage>
</organism>
<dbReference type="RefSeq" id="WP_238291803.1">
    <property type="nucleotide sequence ID" value="NZ_BPQS01000046.1"/>
</dbReference>
<evidence type="ECO:0000313" key="1">
    <source>
        <dbReference type="EMBL" id="MDN3571792.1"/>
    </source>
</evidence>
<gene>
    <name evidence="1" type="ORF">QWZ18_14300</name>
</gene>